<evidence type="ECO:0000256" key="1">
    <source>
        <dbReference type="SAM" id="Phobius"/>
    </source>
</evidence>
<keyword evidence="1" id="KW-0472">Membrane</keyword>
<dbReference type="Proteomes" id="UP000002586">
    <property type="component" value="Chromosome"/>
</dbReference>
<dbReference type="KEGG" id="mgm:Mmc1_0007"/>
<keyword evidence="1" id="KW-1133">Transmembrane helix</keyword>
<accession>A0L3J3</accession>
<evidence type="ECO:0000313" key="3">
    <source>
        <dbReference type="Proteomes" id="UP000002586"/>
    </source>
</evidence>
<keyword evidence="3" id="KW-1185">Reference proteome</keyword>
<reference evidence="3" key="1">
    <citation type="journal article" date="2009" name="Appl. Environ. Microbiol.">
        <title>Complete genome sequence of the chemolithoautotrophic marine magnetotactic coccus strain MC-1.</title>
        <authorList>
            <person name="Schubbe S."/>
            <person name="Williams T.J."/>
            <person name="Xie G."/>
            <person name="Kiss H.E."/>
            <person name="Brettin T.S."/>
            <person name="Martinez D."/>
            <person name="Ross C.A."/>
            <person name="Schuler D."/>
            <person name="Cox B.L."/>
            <person name="Nealson K.H."/>
            <person name="Bazylinski D.A."/>
        </authorList>
    </citation>
    <scope>NUCLEOTIDE SEQUENCE [LARGE SCALE GENOMIC DNA]</scope>
    <source>
        <strain evidence="3">ATCC BAA-1437 / JCM 17883 / MC-1</strain>
    </source>
</reference>
<protein>
    <recommendedName>
        <fullName evidence="4">Transmembrane protein</fullName>
    </recommendedName>
</protein>
<evidence type="ECO:0000313" key="2">
    <source>
        <dbReference type="EMBL" id="ABK42536.1"/>
    </source>
</evidence>
<reference evidence="2 3" key="2">
    <citation type="journal article" date="2012" name="Int. J. Syst. Evol. Microbiol.">
        <title>Magnetococcus marinus gen. nov., sp. nov., a marine, magnetotactic bacterium that represents a novel lineage (Magnetococcaceae fam. nov.; Magnetococcales ord. nov.) at the base of the Alphaproteobacteria.</title>
        <authorList>
            <person name="Bazylinski D.A."/>
            <person name="Williams T.J."/>
            <person name="Lefevre C.T."/>
            <person name="Berg R.J."/>
            <person name="Zhang C.L."/>
            <person name="Bowser S.S."/>
            <person name="Dean A.J."/>
            <person name="Beveridge T.J."/>
        </authorList>
    </citation>
    <scope>NUCLEOTIDE SEQUENCE [LARGE SCALE GENOMIC DNA]</scope>
    <source>
        <strain evidence="3">ATCC BAA-1437 / JCM 17883 / MC-1</strain>
    </source>
</reference>
<organism evidence="2 3">
    <name type="scientific">Magnetococcus marinus (strain ATCC BAA-1437 / JCM 17883 / MC-1)</name>
    <dbReference type="NCBI Taxonomy" id="156889"/>
    <lineage>
        <taxon>Bacteria</taxon>
        <taxon>Pseudomonadati</taxon>
        <taxon>Pseudomonadota</taxon>
        <taxon>Magnetococcia</taxon>
        <taxon>Magnetococcales</taxon>
        <taxon>Magnetococcaceae</taxon>
        <taxon>Magnetococcus</taxon>
    </lineage>
</organism>
<keyword evidence="1" id="KW-0812">Transmembrane</keyword>
<dbReference type="AlphaFoldDB" id="A0L3J3"/>
<gene>
    <name evidence="2" type="ordered locus">Mmc1_0007</name>
</gene>
<proteinExistence type="predicted"/>
<name>A0L3J3_MAGMM</name>
<evidence type="ECO:0008006" key="4">
    <source>
        <dbReference type="Google" id="ProtNLM"/>
    </source>
</evidence>
<dbReference type="HOGENOM" id="CLU_1325055_0_0_5"/>
<dbReference type="RefSeq" id="WP_011711710.1">
    <property type="nucleotide sequence ID" value="NC_008576.1"/>
</dbReference>
<feature type="transmembrane region" description="Helical" evidence="1">
    <location>
        <begin position="132"/>
        <end position="152"/>
    </location>
</feature>
<sequence length="207" mass="24575">MMSKKERKEKIAQAFEKRMAQLDRIKNAVLNQHLEQKALAFMSKTVVAKLHQTRVDLYAAERFKLLTRVIKDESKAQRQKRAQEQFRMRCKAFDAQNLWSEPDPLEAQQRAEVEQTLQRKAEKRLILKRRMLAPLVPAIIFFIATASIWATGELRELGNTLKKSPFQFEMWEEDHPIMGEVVRFIYEEKSKNREKWNNVNQFVKNLK</sequence>
<dbReference type="EMBL" id="CP000471">
    <property type="protein sequence ID" value="ABK42536.1"/>
    <property type="molecule type" value="Genomic_DNA"/>
</dbReference>